<dbReference type="EMBL" id="CP019964">
    <property type="protein sequence ID" value="ASI13477.1"/>
    <property type="molecule type" value="Genomic_DNA"/>
</dbReference>
<dbReference type="KEGG" id="marh:Mia14_0139"/>
<dbReference type="Proteomes" id="UP000197679">
    <property type="component" value="Chromosome"/>
</dbReference>
<dbReference type="OrthoDB" id="385686at2157"/>
<dbReference type="InterPro" id="IPR006454">
    <property type="entry name" value="S_layer_MJ"/>
</dbReference>
<dbReference type="NCBIfam" id="TIGR01564">
    <property type="entry name" value="S_layer_MJ"/>
    <property type="match status" value="1"/>
</dbReference>
<sequence length="963" mass="100072">MKHINAKRVAAVAVGTALLGMGLAFAVPVSFQSVPIVSSAGQPVVQIALGYNGTYPASITDGVAAADIAAAIGNLAYTTTPVTVNINASQARSVLKPVVTSSAYKLTDQQVWLNESSSAYVSGSYSFGALIGSVFNRGIKLNTLSATKTVGTVDAYPTTYNLTASPTASPYTATGFVPVSTSVSASTNGGGVSFSSFLNGTDANIMRVTSTNLPSLLSNYGANGENEYLWLTGFPVYDQANSSFALVNAGGAYQINFNKPIPAYTSSNSINHASIMFLGKNWTIANYTLPSGTVSSSTYTTGGKLELASAVSPITTLYLDHFLNSTPFGVELSGFTEPNSSGISQPIYHVFYNGTLVNSTTIKIGTTKLFNVSGHKIYVYVKSAAADVFESASYAKTQLYTNVYNITDGAQLNKTSAPGWYTDILWTNSSTSGTPNELEGIVAYNSTPTTLYPGQSFSFISDPAIWKLDFEGSSLASGDYDHVTSTLTSVSNIKYSNKGAAALETNITEPGQELSVSSSISNAFSFDGQINSTVNYLLTPYELNDTAHTAPANTAAEVSISSPGNYISATNPLSVVLTGYLSSSAVSPTSASVTFNSVSGNVIAPLDFYNLTSIEPQRAIPGMEITAMAGSNTIGVLAPIPTAQILLTPVSGSSVYGLGSAGSVTYSQQNGQPTTTFALSGSQDSNTMHGTQTAYYTYTMNEYDVPSSTNYNDSLSYAILNSSAGADATPLFQLNYSSSATGYSHNNMTYLSSQKNSVKAPAGFVTERGSKVASIAPESAVVDMATSVGELNFYVAPTNVTAVVSHAKTYGPYSIGEATNIPNVTIANVSAKISVSNANYTISGISNLSSAVTTTPSVADVPTNIENMTMPGSPSGLVILDTQAAPTSSLILVGSGYVNTLSAQLQKAYNISVTPTSAPIVKAYPSSATVGGPRILVAGYNASQTMSAAKTFIEDLYANAAKS</sequence>
<keyword evidence="3" id="KW-1185">Reference proteome</keyword>
<gene>
    <name evidence="2" type="ORF">Mia14_0139</name>
</gene>
<organism evidence="2 3">
    <name type="scientific">Candidatus Mancarchaeum acidiphilum</name>
    <dbReference type="NCBI Taxonomy" id="1920749"/>
    <lineage>
        <taxon>Archaea</taxon>
        <taxon>Candidatus Micrarchaeota</taxon>
        <taxon>Candidatus Mancarchaeum</taxon>
    </lineage>
</organism>
<evidence type="ECO:0000313" key="3">
    <source>
        <dbReference type="Proteomes" id="UP000197679"/>
    </source>
</evidence>
<name>A0A218NLY1_9ARCH</name>
<evidence type="ECO:0000259" key="1">
    <source>
        <dbReference type="Pfam" id="PF05124"/>
    </source>
</evidence>
<dbReference type="RefSeq" id="WP_088819644.1">
    <property type="nucleotide sequence ID" value="NZ_CP019964.1"/>
</dbReference>
<accession>A0A218NLY1</accession>
<feature type="domain" description="S-layer protein outer" evidence="1">
    <location>
        <begin position="39"/>
        <end position="955"/>
    </location>
</feature>
<reference evidence="2 3" key="1">
    <citation type="journal article" date="2017" name="Nat. Commun.">
        <title>'ARMAN' archaea depend on association with euryarchaeal host in culture and in situ.</title>
        <authorList>
            <person name="Golyshina O."/>
            <person name="Toshchakov S."/>
            <person name="Makarova K."/>
            <person name="Gavrilov S."/>
            <person name="Korzhenkov A."/>
            <person name="La Cono V."/>
            <person name="Arcadi E."/>
            <person name="Nechitaylo T."/>
            <person name="Ferrer M."/>
            <person name="Kublanov I."/>
            <person name="Wolf Y."/>
            <person name="Yakimov M."/>
            <person name="Golyshin P."/>
            <person name="Slesarev A."/>
            <person name="Kozyavkin S."/>
        </authorList>
    </citation>
    <scope>NUCLEOTIDE SEQUENCE [LARGE SCALE GENOMIC DNA]</scope>
    <source>
        <strain evidence="2 3">Mia14</strain>
    </source>
</reference>
<dbReference type="Pfam" id="PF05124">
    <property type="entry name" value="S_layer_C"/>
    <property type="match status" value="1"/>
</dbReference>
<protein>
    <submittedName>
        <fullName evidence="2">S-layer-like protein</fullName>
    </submittedName>
</protein>
<evidence type="ECO:0000313" key="2">
    <source>
        <dbReference type="EMBL" id="ASI13477.1"/>
    </source>
</evidence>
<proteinExistence type="predicted"/>
<dbReference type="AlphaFoldDB" id="A0A218NLY1"/>
<dbReference type="GeneID" id="33313698"/>
<dbReference type="InterPro" id="IPR022651">
    <property type="entry name" value="S_layer_C"/>
</dbReference>